<comment type="caution">
    <text evidence="1">The sequence shown here is derived from an EMBL/GenBank/DDBJ whole genome shotgun (WGS) entry which is preliminary data.</text>
</comment>
<dbReference type="EMBL" id="BKCJ010098453">
    <property type="protein sequence ID" value="GEX26617.1"/>
    <property type="molecule type" value="Genomic_DNA"/>
</dbReference>
<protein>
    <submittedName>
        <fullName evidence="1">Ribonuclease H-like domain-containing protein</fullName>
    </submittedName>
</protein>
<sequence>MTTTDDILLKLLSKAGLEITLVFVRDNNCTIEFGAFGFSVKDFMTRRVLLRCDSMRDLYLVIAPSPIPHAFLKKYVVKILDRAHTVNCNPSRTPIDIESKLGSDGDLVSDSTLYRSLPGSLIFLDFKRILWYIYGTLDYGLQLFTSSTTDLVAYSYADWAGDPTTRCSTLGSGSSCSYSLSVCNIFTKGLPSALFEEFRSSLSI</sequence>
<proteinExistence type="predicted"/>
<dbReference type="AlphaFoldDB" id="A0A699H7A5"/>
<gene>
    <name evidence="1" type="ORF">Tci_298592</name>
</gene>
<name>A0A699H7A5_TANCI</name>
<reference evidence="1" key="1">
    <citation type="journal article" date="2019" name="Sci. Rep.">
        <title>Draft genome of Tanacetum cinerariifolium, the natural source of mosquito coil.</title>
        <authorList>
            <person name="Yamashiro T."/>
            <person name="Shiraishi A."/>
            <person name="Satake H."/>
            <person name="Nakayama K."/>
        </authorList>
    </citation>
    <scope>NUCLEOTIDE SEQUENCE</scope>
</reference>
<evidence type="ECO:0000313" key="1">
    <source>
        <dbReference type="EMBL" id="GEX26617.1"/>
    </source>
</evidence>
<organism evidence="1">
    <name type="scientific">Tanacetum cinerariifolium</name>
    <name type="common">Dalmatian daisy</name>
    <name type="synonym">Chrysanthemum cinerariifolium</name>
    <dbReference type="NCBI Taxonomy" id="118510"/>
    <lineage>
        <taxon>Eukaryota</taxon>
        <taxon>Viridiplantae</taxon>
        <taxon>Streptophyta</taxon>
        <taxon>Embryophyta</taxon>
        <taxon>Tracheophyta</taxon>
        <taxon>Spermatophyta</taxon>
        <taxon>Magnoliopsida</taxon>
        <taxon>eudicotyledons</taxon>
        <taxon>Gunneridae</taxon>
        <taxon>Pentapetalae</taxon>
        <taxon>asterids</taxon>
        <taxon>campanulids</taxon>
        <taxon>Asterales</taxon>
        <taxon>Asteraceae</taxon>
        <taxon>Asteroideae</taxon>
        <taxon>Anthemideae</taxon>
        <taxon>Anthemidinae</taxon>
        <taxon>Tanacetum</taxon>
    </lineage>
</organism>
<accession>A0A699H7A5</accession>